<comment type="caution">
    <text evidence="2">The sequence shown here is derived from an EMBL/GenBank/DDBJ whole genome shotgun (WGS) entry which is preliminary data.</text>
</comment>
<evidence type="ECO:0000313" key="2">
    <source>
        <dbReference type="EMBL" id="RQH03175.1"/>
    </source>
</evidence>
<dbReference type="Pfam" id="PF25943">
    <property type="entry name" value="DUF7983"/>
    <property type="match status" value="1"/>
</dbReference>
<dbReference type="Proteomes" id="UP000281431">
    <property type="component" value="Unassembled WGS sequence"/>
</dbReference>
<keyword evidence="3" id="KW-1185">Reference proteome</keyword>
<organism evidence="2 3">
    <name type="scientific">Natrarchaeobius chitinivorans</name>
    <dbReference type="NCBI Taxonomy" id="1679083"/>
    <lineage>
        <taxon>Archaea</taxon>
        <taxon>Methanobacteriati</taxon>
        <taxon>Methanobacteriota</taxon>
        <taxon>Stenosarchaea group</taxon>
        <taxon>Halobacteria</taxon>
        <taxon>Halobacteriales</taxon>
        <taxon>Natrialbaceae</taxon>
        <taxon>Natrarchaeobius</taxon>
    </lineage>
</organism>
<accession>A0A3N6MNE8</accession>
<sequence length="333" mass="38190">MAPFSVSWHTLLEELDALPEGATLITPLSHDRFRVTDVQEQRVVIEFLDREIDETRPLQRDQFETLYRRITEEAGDFELDRLPADADPFPAVLSLHPRFEIDEDRGVIEEKEEATTSQLLDTAETSESDEHERTEPDLEVYADALLLVDALERHEVDVLEEIETDALVNLYTLLSDVQRNANDLRQDVADVLLNRLHHDRPVSGPFGSVQRTTRRNRTLKGDKEVLETLEEAGIDRERVLGVDREKVDDALEVTELSESDVYETEEREYVRKAEVDEERKESRLQGLKDQLAATGGEEAEELRQEIEDLEARIDELTEFKSGQAYHTRAGGEP</sequence>
<dbReference type="InterPro" id="IPR058289">
    <property type="entry name" value="DUF7983"/>
</dbReference>
<proteinExistence type="predicted"/>
<dbReference type="AlphaFoldDB" id="A0A3N6MNE8"/>
<evidence type="ECO:0008006" key="4">
    <source>
        <dbReference type="Google" id="ProtNLM"/>
    </source>
</evidence>
<feature type="region of interest" description="Disordered" evidence="1">
    <location>
        <begin position="278"/>
        <end position="302"/>
    </location>
</feature>
<protein>
    <recommendedName>
        <fullName evidence="4">DUF2800 domain-containing protein</fullName>
    </recommendedName>
</protein>
<name>A0A3N6MNE8_NATCH</name>
<dbReference type="OrthoDB" id="247969at2157"/>
<dbReference type="EMBL" id="REFZ01000001">
    <property type="protein sequence ID" value="RQH03175.1"/>
    <property type="molecule type" value="Genomic_DNA"/>
</dbReference>
<feature type="region of interest" description="Disordered" evidence="1">
    <location>
        <begin position="111"/>
        <end position="136"/>
    </location>
</feature>
<evidence type="ECO:0000256" key="1">
    <source>
        <dbReference type="SAM" id="MobiDB-lite"/>
    </source>
</evidence>
<reference evidence="2 3" key="1">
    <citation type="submission" date="2018-10" db="EMBL/GenBank/DDBJ databases">
        <title>Natrarchaeobius chitinivorans gen. nov., sp. nov., and Natrarchaeobius haloalkaliphilus sp. nov., alkaliphilic, chitin-utilizing haloarchaea from hypersaline alkaline lakes.</title>
        <authorList>
            <person name="Sorokin D.Y."/>
            <person name="Elcheninov A.G."/>
            <person name="Kostrikina N.A."/>
            <person name="Bale N.J."/>
            <person name="Sinninghe Damste J.S."/>
            <person name="Khijniak T.V."/>
            <person name="Kublanov I.V."/>
            <person name="Toshchakov S.V."/>
        </authorList>
    </citation>
    <scope>NUCLEOTIDE SEQUENCE [LARGE SCALE GENOMIC DNA]</scope>
    <source>
        <strain evidence="2 3">AArcht7</strain>
    </source>
</reference>
<gene>
    <name evidence="2" type="ORF">EA472_00870</name>
</gene>
<evidence type="ECO:0000313" key="3">
    <source>
        <dbReference type="Proteomes" id="UP000281431"/>
    </source>
</evidence>